<gene>
    <name evidence="2" type="ORF">KDA27_05245</name>
</gene>
<sequence length="144" mass="15268">MRDRTTETRGSGRVARTTLSIGLAALLYACSGESAAPEQTGAVTISPESIDFFTVAVGESMDLSFRVTADANNSDDVHGWIPQVFEACDVFHVIEGDGPFTLAPGATLTAVMRFSPTSAGSYWSYMHVSPNLGTLECSGWAPNN</sequence>
<dbReference type="Proteomes" id="UP000739538">
    <property type="component" value="Unassembled WGS sequence"/>
</dbReference>
<dbReference type="PROSITE" id="PS51257">
    <property type="entry name" value="PROKAR_LIPOPROTEIN"/>
    <property type="match status" value="1"/>
</dbReference>
<comment type="caution">
    <text evidence="2">The sequence shown here is derived from an EMBL/GenBank/DDBJ whole genome shotgun (WGS) entry which is preliminary data.</text>
</comment>
<reference evidence="2" key="2">
    <citation type="journal article" date="2021" name="Microbiome">
        <title>Successional dynamics and alternative stable states in a saline activated sludge microbial community over 9 years.</title>
        <authorList>
            <person name="Wang Y."/>
            <person name="Ye J."/>
            <person name="Ju F."/>
            <person name="Liu L."/>
            <person name="Boyd J.A."/>
            <person name="Deng Y."/>
            <person name="Parks D.H."/>
            <person name="Jiang X."/>
            <person name="Yin X."/>
            <person name="Woodcroft B.J."/>
            <person name="Tyson G.W."/>
            <person name="Hugenholtz P."/>
            <person name="Polz M.F."/>
            <person name="Zhang T."/>
        </authorList>
    </citation>
    <scope>NUCLEOTIDE SEQUENCE</scope>
    <source>
        <strain evidence="2">HKST-UBA02</strain>
    </source>
</reference>
<dbReference type="InterPro" id="IPR013783">
    <property type="entry name" value="Ig-like_fold"/>
</dbReference>
<protein>
    <recommendedName>
        <fullName evidence="4">EfeO-type cupredoxin-like domain-containing protein</fullName>
    </recommendedName>
</protein>
<feature type="chain" id="PRO_5037654428" description="EfeO-type cupredoxin-like domain-containing protein" evidence="1">
    <location>
        <begin position="36"/>
        <end position="144"/>
    </location>
</feature>
<keyword evidence="1" id="KW-0732">Signal</keyword>
<dbReference type="AlphaFoldDB" id="A0A956NAG9"/>
<accession>A0A956NAG9</accession>
<evidence type="ECO:0008006" key="4">
    <source>
        <dbReference type="Google" id="ProtNLM"/>
    </source>
</evidence>
<dbReference type="EMBL" id="JAGQHS010000017">
    <property type="protein sequence ID" value="MCA9755187.1"/>
    <property type="molecule type" value="Genomic_DNA"/>
</dbReference>
<evidence type="ECO:0000313" key="2">
    <source>
        <dbReference type="EMBL" id="MCA9755187.1"/>
    </source>
</evidence>
<reference evidence="2" key="1">
    <citation type="submission" date="2020-04" db="EMBL/GenBank/DDBJ databases">
        <authorList>
            <person name="Zhang T."/>
        </authorList>
    </citation>
    <scope>NUCLEOTIDE SEQUENCE</scope>
    <source>
        <strain evidence="2">HKST-UBA02</strain>
    </source>
</reference>
<feature type="signal peptide" evidence="1">
    <location>
        <begin position="1"/>
        <end position="35"/>
    </location>
</feature>
<evidence type="ECO:0000313" key="3">
    <source>
        <dbReference type="Proteomes" id="UP000739538"/>
    </source>
</evidence>
<dbReference type="Gene3D" id="2.60.40.10">
    <property type="entry name" value="Immunoglobulins"/>
    <property type="match status" value="1"/>
</dbReference>
<proteinExistence type="predicted"/>
<evidence type="ECO:0000256" key="1">
    <source>
        <dbReference type="SAM" id="SignalP"/>
    </source>
</evidence>
<name>A0A956NAG9_UNCEI</name>
<organism evidence="2 3">
    <name type="scientific">Eiseniibacteriota bacterium</name>
    <dbReference type="NCBI Taxonomy" id="2212470"/>
    <lineage>
        <taxon>Bacteria</taxon>
        <taxon>Candidatus Eiseniibacteriota</taxon>
    </lineage>
</organism>